<dbReference type="KEGG" id="dre:797792"/>
<keyword evidence="3" id="KW-0378">Hydrolase</keyword>
<reference evidence="8 9" key="1">
    <citation type="journal article" date="2013" name="Nature">
        <title>The zebrafish reference genome sequence and its relationship to the human genome.</title>
        <authorList>
            <consortium name="Genome Reference Consortium Zebrafish"/>
            <person name="Howe K."/>
            <person name="Clark M.D."/>
            <person name="Torroja C.F."/>
            <person name="Torrance J."/>
            <person name="Berthelot C."/>
            <person name="Muffato M."/>
            <person name="Collins J.E."/>
            <person name="Humphray S."/>
            <person name="McLaren K."/>
            <person name="Matthews L."/>
            <person name="McLaren S."/>
            <person name="Sealy I."/>
            <person name="Caccamo M."/>
            <person name="Churcher C."/>
            <person name="Scott C."/>
            <person name="Barrett J.C."/>
            <person name="Koch R."/>
            <person name="Rauch G.J."/>
            <person name="White S."/>
            <person name="Chow W."/>
            <person name="Kilian B."/>
            <person name="Quintais L.T."/>
            <person name="Guerra-Assuncao J.A."/>
            <person name="Zhou Y."/>
            <person name="Gu Y."/>
            <person name="Yen J."/>
            <person name="Vogel J.H."/>
            <person name="Eyre T."/>
            <person name="Redmond S."/>
            <person name="Banerjee R."/>
            <person name="Chi J."/>
            <person name="Fu B."/>
            <person name="Langley E."/>
            <person name="Maguire S.F."/>
            <person name="Laird G.K."/>
            <person name="Lloyd D."/>
            <person name="Kenyon E."/>
            <person name="Donaldson S."/>
            <person name="Sehra H."/>
            <person name="Almeida-King J."/>
            <person name="Loveland J."/>
            <person name="Trevanion S."/>
            <person name="Jones M."/>
            <person name="Quail M."/>
            <person name="Willey D."/>
            <person name="Hunt A."/>
            <person name="Burton J."/>
            <person name="Sims S."/>
            <person name="McLay K."/>
            <person name="Plumb B."/>
            <person name="Davis J."/>
            <person name="Clee C."/>
            <person name="Oliver K."/>
            <person name="Clark R."/>
            <person name="Riddle C."/>
            <person name="Elliot D."/>
            <person name="Eliott D."/>
            <person name="Threadgold G."/>
            <person name="Harden G."/>
            <person name="Ware D."/>
            <person name="Begum S."/>
            <person name="Mortimore B."/>
            <person name="Mortimer B."/>
            <person name="Kerry G."/>
            <person name="Heath P."/>
            <person name="Phillimore B."/>
            <person name="Tracey A."/>
            <person name="Corby N."/>
            <person name="Dunn M."/>
            <person name="Johnson C."/>
            <person name="Wood J."/>
            <person name="Clark S."/>
            <person name="Pelan S."/>
            <person name="Griffiths G."/>
            <person name="Smith M."/>
            <person name="Glithero R."/>
            <person name="Howden P."/>
            <person name="Barker N."/>
            <person name="Lloyd C."/>
            <person name="Stevens C."/>
            <person name="Harley J."/>
            <person name="Holt K."/>
            <person name="Panagiotidis G."/>
            <person name="Lovell J."/>
            <person name="Beasley H."/>
            <person name="Henderson C."/>
            <person name="Gordon D."/>
            <person name="Auger K."/>
            <person name="Wright D."/>
            <person name="Collins J."/>
            <person name="Raisen C."/>
            <person name="Dyer L."/>
            <person name="Leung K."/>
            <person name="Robertson L."/>
            <person name="Ambridge K."/>
            <person name="Leongamornlert D."/>
            <person name="McGuire S."/>
            <person name="Gilderthorp R."/>
            <person name="Griffiths C."/>
            <person name="Manthravadi D."/>
            <person name="Nichol S."/>
            <person name="Barker G."/>
            <person name="Whitehead S."/>
            <person name="Kay M."/>
            <person name="Brown J."/>
            <person name="Murnane C."/>
            <person name="Gray E."/>
            <person name="Humphries M."/>
            <person name="Sycamore N."/>
            <person name="Barker D."/>
            <person name="Saunders D."/>
            <person name="Wallis J."/>
            <person name="Babbage A."/>
            <person name="Hammond S."/>
            <person name="Mashreghi-Mohammadi M."/>
            <person name="Barr L."/>
            <person name="Martin S."/>
            <person name="Wray P."/>
            <person name="Ellington A."/>
            <person name="Matthews N."/>
            <person name="Ellwood M."/>
            <person name="Woodmansey R."/>
            <person name="Clark G."/>
            <person name="Cooper J."/>
            <person name="Cooper J."/>
            <person name="Tromans A."/>
            <person name="Grafham D."/>
            <person name="Skuce C."/>
            <person name="Pandian R."/>
            <person name="Andrews R."/>
            <person name="Harrison E."/>
            <person name="Kimberley A."/>
            <person name="Garnett J."/>
            <person name="Fosker N."/>
            <person name="Hall R."/>
            <person name="Garner P."/>
            <person name="Kelly D."/>
            <person name="Bird C."/>
            <person name="Palmer S."/>
            <person name="Gehring I."/>
            <person name="Berger A."/>
            <person name="Dooley C.M."/>
            <person name="Ersan-Urun Z."/>
            <person name="Eser C."/>
            <person name="Geiger H."/>
            <person name="Geisler M."/>
            <person name="Karotki L."/>
            <person name="Kirn A."/>
            <person name="Konantz J."/>
            <person name="Konantz M."/>
            <person name="Oberlander M."/>
            <person name="Rudolph-Geiger S."/>
            <person name="Teucke M."/>
            <person name="Lanz C."/>
            <person name="Raddatz G."/>
            <person name="Osoegawa K."/>
            <person name="Zhu B."/>
            <person name="Rapp A."/>
            <person name="Widaa S."/>
            <person name="Langford C."/>
            <person name="Yang F."/>
            <person name="Schuster S.C."/>
            <person name="Carter N.P."/>
            <person name="Harrow J."/>
            <person name="Ning Z."/>
            <person name="Herrero J."/>
            <person name="Searle S.M."/>
            <person name="Enright A."/>
            <person name="Geisler R."/>
            <person name="Plasterk R.H."/>
            <person name="Lee C."/>
            <person name="Westerfield M."/>
            <person name="de Jong P.J."/>
            <person name="Zon L.I."/>
            <person name="Postlethwait J.H."/>
            <person name="Nusslein-Volhard C."/>
            <person name="Hubbard T.J."/>
            <person name="Roest Crollius H."/>
            <person name="Rogers J."/>
            <person name="Stemple D.L."/>
        </authorList>
    </citation>
    <scope>NUCLEOTIDE SEQUENCE [LARGE SCALE GENOMIC DNA]</scope>
    <source>
        <strain evidence="8">Tuebingen</strain>
    </source>
</reference>
<evidence type="ECO:0000313" key="8">
    <source>
        <dbReference type="Ensembl" id="ENSDARP00000140222"/>
    </source>
</evidence>
<dbReference type="EMBL" id="CT956056">
    <property type="status" value="NOT_ANNOTATED_CDS"/>
    <property type="molecule type" value="Genomic_DNA"/>
</dbReference>
<comment type="similarity">
    <text evidence="1">Belongs to the poly(ADP-ribose) glycohydrolase family.</text>
</comment>
<organism evidence="8">
    <name type="scientific">Danio rerio</name>
    <name type="common">Zebrafish</name>
    <name type="synonym">Brachydanio rerio</name>
    <dbReference type="NCBI Taxonomy" id="7955"/>
    <lineage>
        <taxon>Eukaryota</taxon>
        <taxon>Metazoa</taxon>
        <taxon>Chordata</taxon>
        <taxon>Craniata</taxon>
        <taxon>Vertebrata</taxon>
        <taxon>Euteleostomi</taxon>
        <taxon>Actinopterygii</taxon>
        <taxon>Neopterygii</taxon>
        <taxon>Teleostei</taxon>
        <taxon>Ostariophysi</taxon>
        <taxon>Cypriniformes</taxon>
        <taxon>Danionidae</taxon>
        <taxon>Danioninae</taxon>
        <taxon>Danio</taxon>
    </lineage>
</organism>
<dbReference type="GeneTree" id="ENSGT00390000003652"/>
<evidence type="ECO:0000256" key="2">
    <source>
        <dbReference type="ARBA" id="ARBA00012255"/>
    </source>
</evidence>
<dbReference type="STRING" id="7955.ENSDARP00000140222"/>
<dbReference type="PaxDb" id="7955-ENSDARP00000089723"/>
<dbReference type="Bgee" id="ENSDARG00000101719">
    <property type="expression patterns" value="Expressed in intestine and 22 other cell types or tissues"/>
</dbReference>
<evidence type="ECO:0000259" key="7">
    <source>
        <dbReference type="Pfam" id="PF20811"/>
    </source>
</evidence>
<evidence type="ECO:0000313" key="9">
    <source>
        <dbReference type="Proteomes" id="UP000000437"/>
    </source>
</evidence>
<dbReference type="GO" id="GO:0005975">
    <property type="term" value="P:carbohydrate metabolic process"/>
    <property type="evidence" value="ECO:0007669"/>
    <property type="project" value="InterPro"/>
</dbReference>
<reference evidence="8" key="2">
    <citation type="submission" date="2015-11" db="UniProtKB">
        <authorList>
            <consortium name="Ensembl"/>
        </authorList>
    </citation>
    <scope>IDENTIFICATION</scope>
    <source>
        <strain evidence="8">Tuebingen</strain>
    </source>
</reference>
<accession>A0A0R4ITH7</accession>
<dbReference type="Pfam" id="PF20811">
    <property type="entry name" value="PARG_cat_N"/>
    <property type="match status" value="1"/>
</dbReference>
<evidence type="ECO:0000259" key="6">
    <source>
        <dbReference type="Pfam" id="PF05028"/>
    </source>
</evidence>
<dbReference type="AGR" id="ZFIN:ZDB-GENE-090313-286"/>
<name>A0A0R4ITH7_DANRE</name>
<feature type="compositionally biased region" description="Basic and acidic residues" evidence="5">
    <location>
        <begin position="63"/>
        <end position="74"/>
    </location>
</feature>
<dbReference type="SMR" id="A0A0R4ITH7"/>
<dbReference type="GO" id="GO:0006282">
    <property type="term" value="P:regulation of DNA repair"/>
    <property type="evidence" value="ECO:0000318"/>
    <property type="project" value="GO_Central"/>
</dbReference>
<protein>
    <recommendedName>
        <fullName evidence="2">poly(ADP-ribose) glycohydrolase</fullName>
        <ecNumber evidence="2">3.2.1.143</ecNumber>
    </recommendedName>
</protein>
<feature type="active site" evidence="4">
    <location>
        <position position="406"/>
    </location>
</feature>
<dbReference type="CTD" id="797792"/>
<dbReference type="Ensembl" id="ENSDART00000169845.2">
    <property type="protein sequence ID" value="ENSDARP00000140222.1"/>
    <property type="gene ID" value="ENSDARG00000101719.2"/>
</dbReference>
<dbReference type="PhylomeDB" id="A0A0R4ITH7"/>
<feature type="compositionally biased region" description="Polar residues" evidence="5">
    <location>
        <begin position="75"/>
        <end position="101"/>
    </location>
</feature>
<keyword evidence="12" id="KW-1267">Proteomics identification</keyword>
<feature type="active site" evidence="4">
    <location>
        <position position="388"/>
    </location>
</feature>
<feature type="active site" evidence="4">
    <location>
        <position position="407"/>
    </location>
</feature>
<dbReference type="GO" id="GO:0004649">
    <property type="term" value="F:poly(ADP-ribose) glycohydrolase activity"/>
    <property type="evidence" value="ECO:0000318"/>
    <property type="project" value="GO_Central"/>
</dbReference>
<reference evidence="10" key="3">
    <citation type="submission" date="2025-04" db="UniProtKB">
        <authorList>
            <consortium name="RefSeq"/>
        </authorList>
    </citation>
    <scope>IDENTIFICATION</scope>
    <source>
        <strain evidence="10">Tuebingen</strain>
    </source>
</reference>
<dbReference type="GO" id="GO:0009225">
    <property type="term" value="P:nucleotide-sugar metabolic process"/>
    <property type="evidence" value="ECO:0000318"/>
    <property type="project" value="GO_Central"/>
</dbReference>
<dbReference type="OrthoDB" id="1937899at2759"/>
<dbReference type="GO" id="GO:1990966">
    <property type="term" value="P:ATP generation from poly-ADP-D-ribose"/>
    <property type="evidence" value="ECO:0000318"/>
    <property type="project" value="GO_Central"/>
</dbReference>
<proteinExistence type="evidence at protein level"/>
<feature type="domain" description="PARG catalytic Macro" evidence="6">
    <location>
        <begin position="357"/>
        <end position="554"/>
    </location>
</feature>
<dbReference type="ZFIN" id="ZDB-GENE-090313-286">
    <property type="gene designation" value="pargl"/>
</dbReference>
<dbReference type="InterPro" id="IPR046372">
    <property type="entry name" value="PARG_cat_C"/>
</dbReference>
<evidence type="ECO:0000256" key="1">
    <source>
        <dbReference type="ARBA" id="ARBA00009545"/>
    </source>
</evidence>
<sequence>MSNNSDQVKACLDYSNSSGNSSDQPSKGASNINQRSPSDSMGNKPAASAAETDQKHPPASAENAERSGRRDRDTANSSSQSSSEGDLMQTSHTSGSQSRATLPTFPIRNLQRLENYTMNSPTLLWKGHTVLVDLDWVKQGVIAPRQGQHVWDAHHVKLPHMQSPHASRSGQPRWEAIKQALRKLTPSSSIGDIQTAIMSYNSSNRDKWTFDALFYYGKNLHKMDDNLHLVIPKMAKLATELPSLIQRSIPLLRHNQNQAITLSQQQISCLLANAFFCTFPHRNDTSPGSEYASYPTINFSSLFGGRNDPSKLSGKAEKLRAIFHYFDTVTSEEKDPACKADGLVTFERVSVPASELPKWKSEKKLLKNLHVSADGSIEKEGTGMLQVDFASKFIGGGVLKSGLVQEEILFLMSPELILARLFTEKLDDHECVRITGPQMYSLTSGYSRSFSWTGPYMDRTKRDVWKRRFRQIVAIDALDFKNPLEQYSRENITRELNKAFVGFCGQPKTAIATGNWGCGAFRGDPKLKALLQLMAAAVVDRDVAYFTFGNTHLANELQKMHDILTQRKVTVGKLYELLKDYCKHYERTRTPTDLYRFIRDNIGHNSSSL</sequence>
<dbReference type="RefSeq" id="XP_001338257.2">
    <property type="nucleotide sequence ID" value="XM_001338221.8"/>
</dbReference>
<dbReference type="InterPro" id="IPR048362">
    <property type="entry name" value="PARG_helical"/>
</dbReference>
<keyword evidence="9" id="KW-1185">Reference proteome</keyword>
<dbReference type="PANTHER" id="PTHR12837">
    <property type="entry name" value="POLY ADP-RIBOSE GLYCOHYDROLASE"/>
    <property type="match status" value="1"/>
</dbReference>
<dbReference type="EC" id="3.2.1.143" evidence="2"/>
<accession>A0A8M1Q1P0</accession>
<feature type="compositionally biased region" description="Polar residues" evidence="5">
    <location>
        <begin position="23"/>
        <end position="41"/>
    </location>
</feature>
<feature type="domain" description="PARG helical" evidence="7">
    <location>
        <begin position="227"/>
        <end position="348"/>
    </location>
</feature>
<evidence type="ECO:0007829" key="12">
    <source>
        <dbReference type="PeptideAtlas" id="A0A0R4ITH7"/>
    </source>
</evidence>
<dbReference type="ExpressionAtlas" id="A0A0R4ITH7">
    <property type="expression patterns" value="baseline"/>
</dbReference>
<dbReference type="GO" id="GO:0005737">
    <property type="term" value="C:cytoplasm"/>
    <property type="evidence" value="ECO:0000318"/>
    <property type="project" value="GO_Central"/>
</dbReference>
<evidence type="ECO:0000256" key="5">
    <source>
        <dbReference type="SAM" id="MobiDB-lite"/>
    </source>
</evidence>
<evidence type="ECO:0000256" key="3">
    <source>
        <dbReference type="ARBA" id="ARBA00022801"/>
    </source>
</evidence>
<dbReference type="GO" id="GO:0005634">
    <property type="term" value="C:nucleus"/>
    <property type="evidence" value="ECO:0000318"/>
    <property type="project" value="GO_Central"/>
</dbReference>
<dbReference type="eggNOG" id="KOG2064">
    <property type="taxonomic scope" value="Eukaryota"/>
</dbReference>
<gene>
    <name evidence="8 10 11" type="primary">pargl</name>
</gene>
<dbReference type="AlphaFoldDB" id="A0A0R4ITH7"/>
<feature type="region of interest" description="Disordered" evidence="5">
    <location>
        <begin position="1"/>
        <end position="103"/>
    </location>
</feature>
<evidence type="ECO:0000313" key="10">
    <source>
        <dbReference type="RefSeq" id="XP_001338257.2"/>
    </source>
</evidence>
<dbReference type="PANTHER" id="PTHR12837:SF8">
    <property type="entry name" value="POLY(ADP-RIBOSE) GLYCOHYDROLASE"/>
    <property type="match status" value="1"/>
</dbReference>
<evidence type="ECO:0000313" key="11">
    <source>
        <dbReference type="ZFIN" id="ZDB-GENE-090313-286"/>
    </source>
</evidence>
<evidence type="ECO:0000256" key="4">
    <source>
        <dbReference type="PIRSR" id="PIRSR607724-1"/>
    </source>
</evidence>
<dbReference type="Pfam" id="PF05028">
    <property type="entry name" value="PARG_cat_C"/>
    <property type="match status" value="1"/>
</dbReference>
<dbReference type="Proteomes" id="UP000000437">
    <property type="component" value="Chromosome 10"/>
</dbReference>
<dbReference type="OMA" id="FVKCIPK"/>
<dbReference type="InterPro" id="IPR007724">
    <property type="entry name" value="Poly_GlycHdrlase"/>
</dbReference>
<dbReference type="GeneID" id="797792"/>